<feature type="non-terminal residue" evidence="2">
    <location>
        <position position="141"/>
    </location>
</feature>
<dbReference type="AlphaFoldDB" id="X0VAY1"/>
<accession>X0VAY1</accession>
<proteinExistence type="predicted"/>
<organism evidence="2">
    <name type="scientific">marine sediment metagenome</name>
    <dbReference type="NCBI Taxonomy" id="412755"/>
    <lineage>
        <taxon>unclassified sequences</taxon>
        <taxon>metagenomes</taxon>
        <taxon>ecological metagenomes</taxon>
    </lineage>
</organism>
<sequence length="141" mass="16159">DAMILNVNEGIERLKNHNAIGGLLESKRYLEDYNTYLEWKGLLDRTGGVRPPPEEVSMPALWRDWDEVVRFYGSKCKACGTIQYPPQRACTKCQTLDQFEKIRLSDQKSKLFTFSIDFMTDPLDKEMVVSVVDFDCGGRAV</sequence>
<dbReference type="Gene3D" id="6.10.30.10">
    <property type="match status" value="1"/>
</dbReference>
<dbReference type="InterPro" id="IPR012340">
    <property type="entry name" value="NA-bd_OB-fold"/>
</dbReference>
<feature type="non-terminal residue" evidence="2">
    <location>
        <position position="1"/>
    </location>
</feature>
<dbReference type="SUPFAM" id="SSF50249">
    <property type="entry name" value="Nucleic acid-binding proteins"/>
    <property type="match status" value="1"/>
</dbReference>
<feature type="domain" description="ChsH2 rubredoxin-like zinc ribbon" evidence="1">
    <location>
        <begin position="70"/>
        <end position="93"/>
    </location>
</feature>
<dbReference type="InterPro" id="IPR022002">
    <property type="entry name" value="ChsH2_Znr"/>
</dbReference>
<comment type="caution">
    <text evidence="2">The sequence shown here is derived from an EMBL/GenBank/DDBJ whole genome shotgun (WGS) entry which is preliminary data.</text>
</comment>
<name>X0VAY1_9ZZZZ</name>
<reference evidence="2" key="1">
    <citation type="journal article" date="2014" name="Front. Microbiol.">
        <title>High frequency of phylogenetically diverse reductive dehalogenase-homologous genes in deep subseafloor sedimentary metagenomes.</title>
        <authorList>
            <person name="Kawai M."/>
            <person name="Futagami T."/>
            <person name="Toyoda A."/>
            <person name="Takaki Y."/>
            <person name="Nishi S."/>
            <person name="Hori S."/>
            <person name="Arai W."/>
            <person name="Tsubouchi T."/>
            <person name="Morono Y."/>
            <person name="Uchiyama I."/>
            <person name="Ito T."/>
            <person name="Fujiyama A."/>
            <person name="Inagaki F."/>
            <person name="Takami H."/>
        </authorList>
    </citation>
    <scope>NUCLEOTIDE SEQUENCE</scope>
    <source>
        <strain evidence="2">Expedition CK06-06</strain>
    </source>
</reference>
<evidence type="ECO:0000259" key="1">
    <source>
        <dbReference type="Pfam" id="PF12172"/>
    </source>
</evidence>
<evidence type="ECO:0000313" key="2">
    <source>
        <dbReference type="EMBL" id="GAF97775.1"/>
    </source>
</evidence>
<dbReference type="Pfam" id="PF12172">
    <property type="entry name" value="zf-ChsH2"/>
    <property type="match status" value="1"/>
</dbReference>
<gene>
    <name evidence="2" type="ORF">S01H1_23449</name>
</gene>
<protein>
    <recommendedName>
        <fullName evidence="1">ChsH2 rubredoxin-like zinc ribbon domain-containing protein</fullName>
    </recommendedName>
</protein>
<dbReference type="EMBL" id="BARS01013545">
    <property type="protein sequence ID" value="GAF97775.1"/>
    <property type="molecule type" value="Genomic_DNA"/>
</dbReference>